<dbReference type="InterPro" id="IPR014922">
    <property type="entry name" value="YdhG-like"/>
</dbReference>
<dbReference type="EMBL" id="CP165625">
    <property type="protein sequence ID" value="XDU96053.1"/>
    <property type="molecule type" value="Genomic_DNA"/>
</dbReference>
<dbReference type="Gene3D" id="3.90.1150.200">
    <property type="match status" value="1"/>
</dbReference>
<evidence type="ECO:0000259" key="1">
    <source>
        <dbReference type="Pfam" id="PF08818"/>
    </source>
</evidence>
<organism evidence="2">
    <name type="scientific">Flavobacterium sp. WC2409</name>
    <dbReference type="NCBI Taxonomy" id="3234139"/>
    <lineage>
        <taxon>Bacteria</taxon>
        <taxon>Pseudomonadati</taxon>
        <taxon>Bacteroidota</taxon>
        <taxon>Flavobacteriia</taxon>
        <taxon>Flavobacteriales</taxon>
        <taxon>Flavobacteriaceae</taxon>
        <taxon>Flavobacterium</taxon>
    </lineage>
</organism>
<dbReference type="AlphaFoldDB" id="A0AB39W4P8"/>
<name>A0AB39W4P8_9FLAO</name>
<dbReference type="Pfam" id="PF13376">
    <property type="entry name" value="OmdA"/>
    <property type="match status" value="1"/>
</dbReference>
<dbReference type="SUPFAM" id="SSF159888">
    <property type="entry name" value="YdhG-like"/>
    <property type="match status" value="1"/>
</dbReference>
<protein>
    <submittedName>
        <fullName evidence="2">YdeI family protein</fullName>
    </submittedName>
</protein>
<dbReference type="Pfam" id="PF08818">
    <property type="entry name" value="DUF1801"/>
    <property type="match status" value="1"/>
</dbReference>
<accession>A0AB39W4P8</accession>
<sequence>MDTSTPKKHTWDKNNNWTEELHLLKEILAQTELIETTKWGGPVYVLNNKNVIGIGGFKSYFGIWFFNGVFLKDEKKVLVNAQEGITKSLRQWRFNSIEEVNEKEVLTYILEAIENENAGKVIKATAKETLISKELQLAIDTNSTLAETFQKFSLAKQREFHEYIEEAKREPTKLSRIEKITPMILANIGLNDKYK</sequence>
<dbReference type="RefSeq" id="WP_369753386.1">
    <property type="nucleotide sequence ID" value="NZ_CP165625.1"/>
</dbReference>
<evidence type="ECO:0000313" key="2">
    <source>
        <dbReference type="EMBL" id="XDU96053.1"/>
    </source>
</evidence>
<gene>
    <name evidence="2" type="ORF">AB3G34_02860</name>
</gene>
<feature type="domain" description="YdhG-like" evidence="1">
    <location>
        <begin position="19"/>
        <end position="113"/>
    </location>
</feature>
<proteinExistence type="predicted"/>
<reference evidence="2" key="1">
    <citation type="submission" date="2024-07" db="EMBL/GenBank/DDBJ databases">
        <authorList>
            <person name="Biller S.J."/>
        </authorList>
    </citation>
    <scope>NUCLEOTIDE SEQUENCE</scope>
    <source>
        <strain evidence="2">WC2409</strain>
    </source>
</reference>